<feature type="compositionally biased region" description="Polar residues" evidence="1">
    <location>
        <begin position="1285"/>
        <end position="1300"/>
    </location>
</feature>
<feature type="compositionally biased region" description="Acidic residues" evidence="1">
    <location>
        <begin position="892"/>
        <end position="905"/>
    </location>
</feature>
<dbReference type="GO" id="GO:0001100">
    <property type="term" value="P:negative regulation of exit from mitosis"/>
    <property type="evidence" value="ECO:0007669"/>
    <property type="project" value="InterPro"/>
</dbReference>
<feature type="compositionally biased region" description="Acidic residues" evidence="1">
    <location>
        <begin position="12"/>
        <end position="22"/>
    </location>
</feature>
<feature type="compositionally biased region" description="Acidic residues" evidence="1">
    <location>
        <begin position="1538"/>
        <end position="1548"/>
    </location>
</feature>
<dbReference type="InterPro" id="IPR034586">
    <property type="entry name" value="Bfa1/Byr4"/>
</dbReference>
<feature type="compositionally biased region" description="Polar residues" evidence="1">
    <location>
        <begin position="1592"/>
        <end position="1607"/>
    </location>
</feature>
<gene>
    <name evidence="2" type="ORF">CTheo_2905</name>
</gene>
<feature type="region of interest" description="Disordered" evidence="1">
    <location>
        <begin position="755"/>
        <end position="782"/>
    </location>
</feature>
<dbReference type="GO" id="GO:0005096">
    <property type="term" value="F:GTPase activator activity"/>
    <property type="evidence" value="ECO:0007669"/>
    <property type="project" value="InterPro"/>
</dbReference>
<feature type="region of interest" description="Disordered" evidence="1">
    <location>
        <begin position="1376"/>
        <end position="1621"/>
    </location>
</feature>
<feature type="region of interest" description="Disordered" evidence="1">
    <location>
        <begin position="1174"/>
        <end position="1242"/>
    </location>
</feature>
<feature type="compositionally biased region" description="Low complexity" evidence="1">
    <location>
        <begin position="1094"/>
        <end position="1122"/>
    </location>
</feature>
<feature type="compositionally biased region" description="Acidic residues" evidence="1">
    <location>
        <begin position="1195"/>
        <end position="1210"/>
    </location>
</feature>
<evidence type="ECO:0000313" key="2">
    <source>
        <dbReference type="EMBL" id="KAB5593612.1"/>
    </source>
</evidence>
<feature type="compositionally biased region" description="Polar residues" evidence="1">
    <location>
        <begin position="1807"/>
        <end position="1817"/>
    </location>
</feature>
<feature type="region of interest" description="Disordered" evidence="1">
    <location>
        <begin position="892"/>
        <end position="914"/>
    </location>
</feature>
<evidence type="ECO:0000256" key="1">
    <source>
        <dbReference type="SAM" id="MobiDB-lite"/>
    </source>
</evidence>
<sequence length="1910" mass="205574">MLNPTNAPLDESQTESEADGFEDLNTSDFHSLPYGSPQVSQRSVSSAGPPNLNEVVIAAVEFIEKLQDEEALDCDTHEFIAEAVNYIFAFINATLSQAPVLETSSICINKLLSPSFMDRLFGLRAVFRELASKEPTSKARDVTVICWADDLVVKLCACILHLATGGEIQDVNKVSGIHSMKIMQDNEARRSATQLPARFLDLPGVLSSKYMSPATSRMALTLLYGTYVLRQQYQGNPDESISSYFTSSLSKHMSKYAAIESSPVVVYSSILAEYAMTISLYIHCSPSDNKSLETPFAPHNEHVLIDLVGYILDYAPGVPAPKNVHLGPLKMILGDLYSMRWFWKRWGDGSTSIASTALQLTRCWMQHYGGANAAENQFEVLRSAAPCSFQTLLHVLDVPPIDTSVPPNSSTHPVQQVCSAYILLARSQGPVSSHYEGLLAEACKRLCPYVIADLNLVPVRELILELVSAVGPRVLRSAYGDAAAAQFRWNNRGVLEQVMRVISGMIRDPGEARDIQAITWTECRIVKIKHMIDFLLVFLSANTCVASAVIASATFMPLLVAWVSGPPEKRPVLNGAQWTGVRTSFDLDALVSHTLDSTDQPLLETCALACYIISTEGDRILDDPITVHVAWFRLQDALVATLQHWFVGEEEAIAIATSGTLCASLLSILNSAGRQTKATILGSPWTQTLRAELRRVLGSTASGNHRLGLCRQLGGIGMAVVHMIEDGPESLEAAAPAGSLRLVWGLAQIVPMFSTNSRPPPASPLKTGSKPTSGLGRAPGSIGSHIQVESARDIASRGYDHRRFCLQLNSPLDLSPISNSRSFAAFNGLFTLLILSTWYLLPRSNLEVLFFSYIRSYTRPQPIMAAPIPAPSFVITRTEEWPDADFDLPDDQESFAIDNDGEPEADLGSSVSRIKGRPSLSGAGAVAKLGGAPVEDEDWDAEFEDAPVKSATASSATSSVANFAGKITRLGPKGHAVRASIEDWSDDGDLELPAPSRTNFTLAPRASLPCSEVADLEDTGDVSTIKVAKLNFPSVSAPKNPKPPMEDEDFEADFALPAEMSNLSLRILTPQTSSLSLRKSSTCVTDAGPWGELTTSSSQYSDTSSLMSMYPPDASPSTSSASQLGTETDPSDADFAIYDGEEEEALDGLVLPEGLAGKSLAKHLETKKQIVPAKIAAENSAKGSITSQSHRSTNEVDDFESGLVLDDEDLSPSRLRQRRAANPAEYRSKSVPLPRSASIFRPSSRLRTESVMEVLSAAPNAPSISRARSPSSASQRSLTKKDSRSSLVSPTNFSSLRPSSFRTHSLAGMSHSSASSVNLLTIPSSSPISGIAPRSAPLKHQKSLGRLQLPSNTTGLSLGPKLSRKASLASLADASAASAPLSSGTPSTSSTLSARSGGFSAPTASSKARQKSESREQSSEDKKKIYAVPPTRPTTPSANPVALRLTMPTSSSRQKIRPSISNVFPSPATASSTQTLSDRATSPLPNPRRTPTSPRRVRTRSGASTGATPSSSISSMASTAPPKVMRKPKRAQAFGDGTELDAFDDLPEDTEKERQYRVQPVGRGGVPRGEKGGSIGHTSSTASGGTLGRRAASNTFRRPPSSASSHGSMDLPKNPGMQSLRHKPRVDFPAKVVVPELAPRRKKPTVTAIGGPRKKPMLIRNLGGTHAAKTVGDMMWNPKTLRWEGNEQVLKEFDAHAPPARPALITHLTGSSMGGLMSPTGSLLTSGARIVGNMLFDPVRMCWISRLPPEEDEPDVFAGLADDENDWEDKAGTIRANAGATATTDDGRDWKGSVRSTDSIREMTMSPARSHTRSMSESESEAGDPPSTFGTRRGIRGSFGGQSLHEEVPGVDDTLVAACRAAEERHKQEMKGWCLRTRSRSRSVKSSTDVEEEPVRTHLFDIRALATRKY</sequence>
<dbReference type="PANTHER" id="PTHR35140">
    <property type="entry name" value="MITOTIC CHECK POINT PROTEIN BFA1"/>
    <property type="match status" value="1"/>
</dbReference>
<dbReference type="Proteomes" id="UP000383932">
    <property type="component" value="Unassembled WGS sequence"/>
</dbReference>
<name>A0A5N5QPB9_9AGAM</name>
<feature type="compositionally biased region" description="Polar residues" evidence="1">
    <location>
        <begin position="1181"/>
        <end position="1191"/>
    </location>
</feature>
<keyword evidence="3" id="KW-1185">Reference proteome</keyword>
<feature type="region of interest" description="Disordered" evidence="1">
    <location>
        <begin position="1328"/>
        <end position="1360"/>
    </location>
</feature>
<feature type="region of interest" description="Disordered" evidence="1">
    <location>
        <begin position="1260"/>
        <end position="1300"/>
    </location>
</feature>
<dbReference type="PANTHER" id="PTHR35140:SF1">
    <property type="entry name" value="MITOTIC CHECK POINT PROTEIN BFA1"/>
    <property type="match status" value="1"/>
</dbReference>
<dbReference type="GO" id="GO:1990334">
    <property type="term" value="C:Bfa1-Bub2 complex"/>
    <property type="evidence" value="ECO:0007669"/>
    <property type="project" value="InterPro"/>
</dbReference>
<feature type="compositionally biased region" description="Polar residues" evidence="1">
    <location>
        <begin position="1447"/>
        <end position="1480"/>
    </location>
</feature>
<feature type="compositionally biased region" description="Low complexity" evidence="1">
    <location>
        <begin position="1376"/>
        <end position="1394"/>
    </location>
</feature>
<organism evidence="2 3">
    <name type="scientific">Ceratobasidium theobromae</name>
    <dbReference type="NCBI Taxonomy" id="1582974"/>
    <lineage>
        <taxon>Eukaryota</taxon>
        <taxon>Fungi</taxon>
        <taxon>Dikarya</taxon>
        <taxon>Basidiomycota</taxon>
        <taxon>Agaricomycotina</taxon>
        <taxon>Agaricomycetes</taxon>
        <taxon>Cantharellales</taxon>
        <taxon>Ceratobasidiaceae</taxon>
        <taxon>Ceratobasidium</taxon>
    </lineage>
</organism>
<dbReference type="EMBL" id="SSOP01000033">
    <property type="protein sequence ID" value="KAB5593612.1"/>
    <property type="molecule type" value="Genomic_DNA"/>
</dbReference>
<comment type="caution">
    <text evidence="2">The sequence shown here is derived from an EMBL/GenBank/DDBJ whole genome shotgun (WGS) entry which is preliminary data.</text>
</comment>
<feature type="compositionally biased region" description="Low complexity" evidence="1">
    <location>
        <begin position="1481"/>
        <end position="1522"/>
    </location>
</feature>
<feature type="region of interest" description="Disordered" evidence="1">
    <location>
        <begin position="1802"/>
        <end position="1834"/>
    </location>
</feature>
<feature type="region of interest" description="Disordered" evidence="1">
    <location>
        <begin position="1086"/>
        <end position="1134"/>
    </location>
</feature>
<feature type="compositionally biased region" description="Low complexity" evidence="1">
    <location>
        <begin position="1260"/>
        <end position="1277"/>
    </location>
</feature>
<feature type="compositionally biased region" description="Basic and acidic residues" evidence="1">
    <location>
        <begin position="1410"/>
        <end position="1424"/>
    </location>
</feature>
<feature type="region of interest" description="Disordered" evidence="1">
    <location>
        <begin position="1"/>
        <end position="28"/>
    </location>
</feature>
<proteinExistence type="predicted"/>
<evidence type="ECO:0000313" key="3">
    <source>
        <dbReference type="Proteomes" id="UP000383932"/>
    </source>
</evidence>
<dbReference type="GO" id="GO:0044732">
    <property type="term" value="C:mitotic spindle pole body"/>
    <property type="evidence" value="ECO:0007669"/>
    <property type="project" value="TreeGrafter"/>
</dbReference>
<feature type="compositionally biased region" description="Gly residues" evidence="1">
    <location>
        <begin position="1562"/>
        <end position="1575"/>
    </location>
</feature>
<accession>A0A5N5QPB9</accession>
<dbReference type="OrthoDB" id="19159at2759"/>
<reference evidence="2 3" key="1">
    <citation type="journal article" date="2019" name="Fungal Biol. Biotechnol.">
        <title>Draft genome sequence of fastidious pathogen Ceratobasidium theobromae, which causes vascular-streak dieback in Theobroma cacao.</title>
        <authorList>
            <person name="Ali S.S."/>
            <person name="Asman A."/>
            <person name="Shao J."/>
            <person name="Firmansyah A.P."/>
            <person name="Susilo A.W."/>
            <person name="Rosmana A."/>
            <person name="McMahon P."/>
            <person name="Junaid M."/>
            <person name="Guest D."/>
            <person name="Kheng T.Y."/>
            <person name="Meinhardt L.W."/>
            <person name="Bailey B.A."/>
        </authorList>
    </citation>
    <scope>NUCLEOTIDE SEQUENCE [LARGE SCALE GENOMIC DNA]</scope>
    <source>
        <strain evidence="2 3">CT2</strain>
    </source>
</reference>
<protein>
    <submittedName>
        <fullName evidence="2">Protein byr4</fullName>
    </submittedName>
</protein>